<evidence type="ECO:0000259" key="4">
    <source>
        <dbReference type="PROSITE" id="PS51462"/>
    </source>
</evidence>
<dbReference type="InterPro" id="IPR000086">
    <property type="entry name" value="NUDIX_hydrolase_dom"/>
</dbReference>
<dbReference type="RefSeq" id="WP_277411138.1">
    <property type="nucleotide sequence ID" value="NZ_CP114203.1"/>
</dbReference>
<dbReference type="SUPFAM" id="SSF55811">
    <property type="entry name" value="Nudix"/>
    <property type="match status" value="1"/>
</dbReference>
<dbReference type="PANTHER" id="PTHR43046:SF12">
    <property type="entry name" value="GDP-MANNOSE MANNOSYL HYDROLASE"/>
    <property type="match status" value="1"/>
</dbReference>
<keyword evidence="3" id="KW-0460">Magnesium</keyword>
<dbReference type="Proteomes" id="UP001210169">
    <property type="component" value="Chromosome"/>
</dbReference>
<organism evidence="5 6">
    <name type="scientific">Streptomyces nigrescens</name>
    <dbReference type="NCBI Taxonomy" id="1920"/>
    <lineage>
        <taxon>Bacteria</taxon>
        <taxon>Bacillati</taxon>
        <taxon>Actinomycetota</taxon>
        <taxon>Actinomycetes</taxon>
        <taxon>Kitasatosporales</taxon>
        <taxon>Streptomycetaceae</taxon>
        <taxon>Streptomyces</taxon>
    </lineage>
</organism>
<dbReference type="GO" id="GO:0016787">
    <property type="term" value="F:hydrolase activity"/>
    <property type="evidence" value="ECO:0007669"/>
    <property type="project" value="UniProtKB-KW"/>
</dbReference>
<dbReference type="Pfam" id="PF00293">
    <property type="entry name" value="NUDIX"/>
    <property type="match status" value="1"/>
</dbReference>
<proteinExistence type="predicted"/>
<dbReference type="Gene3D" id="3.90.79.10">
    <property type="entry name" value="Nucleoside Triphosphate Pyrophosphohydrolase"/>
    <property type="match status" value="1"/>
</dbReference>
<accession>A0ABY7IYF4</accession>
<evidence type="ECO:0000256" key="1">
    <source>
        <dbReference type="ARBA" id="ARBA00001946"/>
    </source>
</evidence>
<protein>
    <submittedName>
        <fullName evidence="5">NUDIX hydrolase</fullName>
    </submittedName>
</protein>
<sequence>MGWERTGTEVLHAGPFVALHRDSVLRPDGSAGAYEHVTVDDAVRVVALDDRDQVVLVEDDFYLQRRRVLHLPGGGSEGQAPLDAALRELEEETGLVADDLRLLGVIDPLPAITAARTHLFLASGLRPGMVRRDGTEIGMTVQWWTLAEAIEAVRVGRITDAGSVSALLLAGLAQLTQPAADSPAG</sequence>
<evidence type="ECO:0000256" key="2">
    <source>
        <dbReference type="ARBA" id="ARBA00022801"/>
    </source>
</evidence>
<evidence type="ECO:0000313" key="5">
    <source>
        <dbReference type="EMBL" id="WAU04018.1"/>
    </source>
</evidence>
<name>A0ABY7IYF4_STRNI</name>
<evidence type="ECO:0000256" key="3">
    <source>
        <dbReference type="ARBA" id="ARBA00022842"/>
    </source>
</evidence>
<dbReference type="GeneID" id="301331419"/>
<reference evidence="5 6" key="1">
    <citation type="submission" date="2022-12" db="EMBL/GenBank/DDBJ databases">
        <authorList>
            <person name="Ruckert C."/>
            <person name="Busche T."/>
            <person name="Kalinowski J."/>
            <person name="Wittmann C."/>
        </authorList>
    </citation>
    <scope>NUCLEOTIDE SEQUENCE [LARGE SCALE GENOMIC DNA]</scope>
    <source>
        <strain evidence="5 6">DSM 40276</strain>
    </source>
</reference>
<gene>
    <name evidence="5" type="ORF">STRNI_002240</name>
</gene>
<dbReference type="PROSITE" id="PS51462">
    <property type="entry name" value="NUDIX"/>
    <property type="match status" value="1"/>
</dbReference>
<dbReference type="InterPro" id="IPR015797">
    <property type="entry name" value="NUDIX_hydrolase-like_dom_sf"/>
</dbReference>
<evidence type="ECO:0000313" key="6">
    <source>
        <dbReference type="Proteomes" id="UP001210169"/>
    </source>
</evidence>
<comment type="cofactor">
    <cofactor evidence="1">
        <name>Mg(2+)</name>
        <dbReference type="ChEBI" id="CHEBI:18420"/>
    </cofactor>
</comment>
<keyword evidence="2 5" id="KW-0378">Hydrolase</keyword>
<feature type="domain" description="Nudix hydrolase" evidence="4">
    <location>
        <begin position="38"/>
        <end position="166"/>
    </location>
</feature>
<keyword evidence="6" id="KW-1185">Reference proteome</keyword>
<dbReference type="PANTHER" id="PTHR43046">
    <property type="entry name" value="GDP-MANNOSE MANNOSYL HYDROLASE"/>
    <property type="match status" value="1"/>
</dbReference>
<dbReference type="EMBL" id="CP114203">
    <property type="protein sequence ID" value="WAU04018.1"/>
    <property type="molecule type" value="Genomic_DNA"/>
</dbReference>